<dbReference type="GO" id="GO:0004814">
    <property type="term" value="F:arginine-tRNA ligase activity"/>
    <property type="evidence" value="ECO:0007669"/>
    <property type="project" value="InterPro"/>
</dbReference>
<comment type="subunit">
    <text evidence="3">Tetramer of two alpha and two beta subunits.</text>
</comment>
<gene>
    <name evidence="15" type="primary">glyS_6</name>
    <name evidence="15" type="ORF">NCTC12123_04620</name>
</gene>
<evidence type="ECO:0000256" key="4">
    <source>
        <dbReference type="ARBA" id="ARBA00012829"/>
    </source>
</evidence>
<dbReference type="PANTHER" id="PTHR30075">
    <property type="entry name" value="GLYCYL-TRNA SYNTHETASE"/>
    <property type="match status" value="1"/>
</dbReference>
<organism evidence="15 16">
    <name type="scientific">Enterobacter asburiae</name>
    <dbReference type="NCBI Taxonomy" id="61645"/>
    <lineage>
        <taxon>Bacteria</taxon>
        <taxon>Pseudomonadati</taxon>
        <taxon>Pseudomonadota</taxon>
        <taxon>Gammaproteobacteria</taxon>
        <taxon>Enterobacterales</taxon>
        <taxon>Enterobacteriaceae</taxon>
        <taxon>Enterobacter</taxon>
        <taxon>Enterobacter cloacae complex</taxon>
    </lineage>
</organism>
<keyword evidence="9" id="KW-0067">ATP-binding</keyword>
<evidence type="ECO:0000313" key="16">
    <source>
        <dbReference type="Proteomes" id="UP000255163"/>
    </source>
</evidence>
<name>A0A376FG08_ENTAS</name>
<evidence type="ECO:0000256" key="11">
    <source>
        <dbReference type="ARBA" id="ARBA00023146"/>
    </source>
</evidence>
<keyword evidence="10" id="KW-0648">Protein biosynthesis</keyword>
<evidence type="ECO:0000256" key="9">
    <source>
        <dbReference type="ARBA" id="ARBA00022840"/>
    </source>
</evidence>
<evidence type="ECO:0000256" key="3">
    <source>
        <dbReference type="ARBA" id="ARBA00011209"/>
    </source>
</evidence>
<reference evidence="15 16" key="1">
    <citation type="submission" date="2018-06" db="EMBL/GenBank/DDBJ databases">
        <authorList>
            <consortium name="Pathogen Informatics"/>
            <person name="Doyle S."/>
        </authorList>
    </citation>
    <scope>NUCLEOTIDE SEQUENCE [LARGE SCALE GENOMIC DNA]</scope>
    <source>
        <strain evidence="15 16">NCTC12123</strain>
    </source>
</reference>
<dbReference type="AlphaFoldDB" id="A0A376FG08"/>
<evidence type="ECO:0000256" key="1">
    <source>
        <dbReference type="ARBA" id="ARBA00004496"/>
    </source>
</evidence>
<keyword evidence="8" id="KW-0547">Nucleotide-binding</keyword>
<dbReference type="STRING" id="640513.Entas_0184"/>
<accession>A0A376FG08</accession>
<evidence type="ECO:0000256" key="8">
    <source>
        <dbReference type="ARBA" id="ARBA00022741"/>
    </source>
</evidence>
<dbReference type="InterPro" id="IPR009080">
    <property type="entry name" value="tRNAsynth_Ia_anticodon-bd"/>
</dbReference>
<dbReference type="EMBL" id="UFYI01000007">
    <property type="protein sequence ID" value="STD24803.1"/>
    <property type="molecule type" value="Genomic_DNA"/>
</dbReference>
<dbReference type="EC" id="6.1.1.14" evidence="4"/>
<dbReference type="GO" id="GO:0006426">
    <property type="term" value="P:glycyl-tRNA aminoacylation"/>
    <property type="evidence" value="ECO:0007669"/>
    <property type="project" value="InterPro"/>
</dbReference>
<dbReference type="SUPFAM" id="SSF47323">
    <property type="entry name" value="Anticodon-binding domain of a subclass of class I aminoacyl-tRNA synthetases"/>
    <property type="match status" value="1"/>
</dbReference>
<protein>
    <recommendedName>
        <fullName evidence="5">Glycine--tRNA ligase beta subunit</fullName>
        <ecNumber evidence="4">6.1.1.14</ecNumber>
    </recommendedName>
    <alternativeName>
        <fullName evidence="12">Glycyl-tRNA synthetase beta subunit</fullName>
    </alternativeName>
</protein>
<keyword evidence="6" id="KW-0963">Cytoplasm</keyword>
<keyword evidence="11 15" id="KW-0030">Aminoacyl-tRNA synthetase</keyword>
<feature type="domain" description="DALR anticodon binding" evidence="14">
    <location>
        <begin position="33"/>
        <end position="130"/>
    </location>
</feature>
<proteinExistence type="inferred from homology"/>
<dbReference type="GO" id="GO:0006420">
    <property type="term" value="P:arginyl-tRNA aminoacylation"/>
    <property type="evidence" value="ECO:0007669"/>
    <property type="project" value="InterPro"/>
</dbReference>
<dbReference type="PROSITE" id="PS50861">
    <property type="entry name" value="AA_TRNA_LIGASE_II_GLYAB"/>
    <property type="match status" value="1"/>
</dbReference>
<evidence type="ECO:0000256" key="13">
    <source>
        <dbReference type="ARBA" id="ARBA00047937"/>
    </source>
</evidence>
<evidence type="ECO:0000313" key="15">
    <source>
        <dbReference type="EMBL" id="STD24803.1"/>
    </source>
</evidence>
<dbReference type="Gene3D" id="1.10.730.10">
    <property type="entry name" value="Isoleucyl-tRNA Synthetase, Domain 1"/>
    <property type="match status" value="1"/>
</dbReference>
<evidence type="ECO:0000256" key="2">
    <source>
        <dbReference type="ARBA" id="ARBA00008226"/>
    </source>
</evidence>
<dbReference type="GO" id="GO:0005524">
    <property type="term" value="F:ATP binding"/>
    <property type="evidence" value="ECO:0007669"/>
    <property type="project" value="UniProtKB-KW"/>
</dbReference>
<dbReference type="InterPro" id="IPR006194">
    <property type="entry name" value="Gly-tRNA-synth_heterodimer"/>
</dbReference>
<evidence type="ECO:0000259" key="14">
    <source>
        <dbReference type="Pfam" id="PF05746"/>
    </source>
</evidence>
<evidence type="ECO:0000256" key="6">
    <source>
        <dbReference type="ARBA" id="ARBA00022490"/>
    </source>
</evidence>
<dbReference type="GO" id="GO:0005829">
    <property type="term" value="C:cytosol"/>
    <property type="evidence" value="ECO:0007669"/>
    <property type="project" value="TreeGrafter"/>
</dbReference>
<comment type="catalytic activity">
    <reaction evidence="13">
        <text>tRNA(Gly) + glycine + ATP = glycyl-tRNA(Gly) + AMP + diphosphate</text>
        <dbReference type="Rhea" id="RHEA:16013"/>
        <dbReference type="Rhea" id="RHEA-COMP:9664"/>
        <dbReference type="Rhea" id="RHEA-COMP:9683"/>
        <dbReference type="ChEBI" id="CHEBI:30616"/>
        <dbReference type="ChEBI" id="CHEBI:33019"/>
        <dbReference type="ChEBI" id="CHEBI:57305"/>
        <dbReference type="ChEBI" id="CHEBI:78442"/>
        <dbReference type="ChEBI" id="CHEBI:78522"/>
        <dbReference type="ChEBI" id="CHEBI:456215"/>
        <dbReference type="EC" id="6.1.1.14"/>
    </reaction>
</comment>
<keyword evidence="7 15" id="KW-0436">Ligase</keyword>
<dbReference type="PANTHER" id="PTHR30075:SF2">
    <property type="entry name" value="GLYCINE--TRNA LIGASE, CHLOROPLASTIC_MITOCHONDRIAL 2"/>
    <property type="match status" value="1"/>
</dbReference>
<dbReference type="Proteomes" id="UP000255163">
    <property type="component" value="Unassembled WGS sequence"/>
</dbReference>
<comment type="similarity">
    <text evidence="2">Belongs to the class-II aminoacyl-tRNA synthetase family.</text>
</comment>
<sequence length="141" mass="16101">MLARRPTRPADFDARMKAVSHFRTLEAASALAAANKRVSNILAKSDETLNERVNAATLKEPEEIALAMQVVVLRDKLEPYFAEGRYQEALVELAELRDVIDAFFEKVMVNVEDKELRINRLSMLEKLRELFLRVADISLLQ</sequence>
<evidence type="ECO:0000256" key="12">
    <source>
        <dbReference type="ARBA" id="ARBA00031650"/>
    </source>
</evidence>
<dbReference type="InterPro" id="IPR008909">
    <property type="entry name" value="DALR_anticod-bd"/>
</dbReference>
<dbReference type="Pfam" id="PF05746">
    <property type="entry name" value="DALR_1"/>
    <property type="match status" value="1"/>
</dbReference>
<evidence type="ECO:0000256" key="5">
    <source>
        <dbReference type="ARBA" id="ARBA00022032"/>
    </source>
</evidence>
<evidence type="ECO:0000256" key="10">
    <source>
        <dbReference type="ARBA" id="ARBA00022917"/>
    </source>
</evidence>
<dbReference type="GO" id="GO:0004820">
    <property type="term" value="F:glycine-tRNA ligase activity"/>
    <property type="evidence" value="ECO:0007669"/>
    <property type="project" value="UniProtKB-EC"/>
</dbReference>
<evidence type="ECO:0000256" key="7">
    <source>
        <dbReference type="ARBA" id="ARBA00022598"/>
    </source>
</evidence>
<comment type="subcellular location">
    <subcellularLocation>
        <location evidence="1">Cytoplasm</location>
    </subcellularLocation>
</comment>